<dbReference type="AlphaFoldDB" id="A0A1C7LXN3"/>
<dbReference type="EMBL" id="LUGG01000017">
    <property type="protein sequence ID" value="OBZ69432.1"/>
    <property type="molecule type" value="Genomic_DNA"/>
</dbReference>
<sequence length="115" mass="12170">MYAVFSALTLISSVYVQSIATALGQPSQTDAPLGPFEIVGDSVASAQQIFLCTLDKVYVMDKAERNPTQINGHPAWAAGEFLTLSADRAVSLIAASRCDLSEYSVAGNTGVQWAL</sequence>
<proteinExistence type="predicted"/>
<name>A0A1C7LXN3_GRIFR</name>
<evidence type="ECO:0000313" key="3">
    <source>
        <dbReference type="Proteomes" id="UP000092993"/>
    </source>
</evidence>
<organism evidence="2 3">
    <name type="scientific">Grifola frondosa</name>
    <name type="common">Maitake</name>
    <name type="synonym">Polyporus frondosus</name>
    <dbReference type="NCBI Taxonomy" id="5627"/>
    <lineage>
        <taxon>Eukaryota</taxon>
        <taxon>Fungi</taxon>
        <taxon>Dikarya</taxon>
        <taxon>Basidiomycota</taxon>
        <taxon>Agaricomycotina</taxon>
        <taxon>Agaricomycetes</taxon>
        <taxon>Polyporales</taxon>
        <taxon>Grifolaceae</taxon>
        <taxon>Grifola</taxon>
    </lineage>
</organism>
<dbReference type="Proteomes" id="UP000092993">
    <property type="component" value="Unassembled WGS sequence"/>
</dbReference>
<dbReference type="OrthoDB" id="3011541at2759"/>
<keyword evidence="3" id="KW-1185">Reference proteome</keyword>
<protein>
    <submittedName>
        <fullName evidence="2">Uncharacterized protein</fullName>
    </submittedName>
</protein>
<accession>A0A1C7LXN3</accession>
<comment type="caution">
    <text evidence="2">The sequence shown here is derived from an EMBL/GenBank/DDBJ whole genome shotgun (WGS) entry which is preliminary data.</text>
</comment>
<keyword evidence="1" id="KW-0732">Signal</keyword>
<evidence type="ECO:0000256" key="1">
    <source>
        <dbReference type="SAM" id="SignalP"/>
    </source>
</evidence>
<feature type="chain" id="PRO_5008888832" evidence="1">
    <location>
        <begin position="25"/>
        <end position="115"/>
    </location>
</feature>
<dbReference type="STRING" id="5627.A0A1C7LXN3"/>
<feature type="signal peptide" evidence="1">
    <location>
        <begin position="1"/>
        <end position="24"/>
    </location>
</feature>
<evidence type="ECO:0000313" key="2">
    <source>
        <dbReference type="EMBL" id="OBZ69432.1"/>
    </source>
</evidence>
<reference evidence="2 3" key="1">
    <citation type="submission" date="2016-03" db="EMBL/GenBank/DDBJ databases">
        <title>Whole genome sequencing of Grifola frondosa 9006-11.</title>
        <authorList>
            <person name="Min B."/>
            <person name="Park H."/>
            <person name="Kim J.-G."/>
            <person name="Cho H."/>
            <person name="Oh Y.-L."/>
            <person name="Kong W.-S."/>
            <person name="Choi I.-G."/>
        </authorList>
    </citation>
    <scope>NUCLEOTIDE SEQUENCE [LARGE SCALE GENOMIC DNA]</scope>
    <source>
        <strain evidence="2 3">9006-11</strain>
    </source>
</reference>
<gene>
    <name evidence="2" type="ORF">A0H81_10609</name>
</gene>